<evidence type="ECO:0000313" key="1">
    <source>
        <dbReference type="EMBL" id="MBB6000129.1"/>
    </source>
</evidence>
<evidence type="ECO:0000313" key="2">
    <source>
        <dbReference type="Proteomes" id="UP000578077"/>
    </source>
</evidence>
<accession>A0A841EFM6</accession>
<dbReference type="RefSeq" id="WP_184637360.1">
    <property type="nucleotide sequence ID" value="NZ_BAABKT010000012.1"/>
</dbReference>
<dbReference type="EMBL" id="JACHLY010000001">
    <property type="protein sequence ID" value="MBB6000129.1"/>
    <property type="molecule type" value="Genomic_DNA"/>
</dbReference>
<keyword evidence="2" id="KW-1185">Reference proteome</keyword>
<dbReference type="Proteomes" id="UP000578077">
    <property type="component" value="Unassembled WGS sequence"/>
</dbReference>
<organism evidence="1 2">
    <name type="scientific">Streptomonospora salina</name>
    <dbReference type="NCBI Taxonomy" id="104205"/>
    <lineage>
        <taxon>Bacteria</taxon>
        <taxon>Bacillati</taxon>
        <taxon>Actinomycetota</taxon>
        <taxon>Actinomycetes</taxon>
        <taxon>Streptosporangiales</taxon>
        <taxon>Nocardiopsidaceae</taxon>
        <taxon>Streptomonospora</taxon>
    </lineage>
</organism>
<dbReference type="AlphaFoldDB" id="A0A841EFM6"/>
<name>A0A841EFM6_9ACTN</name>
<gene>
    <name evidence="1" type="ORF">HNR25_003880</name>
</gene>
<sequence length="156" mass="16500">MCAPETHATTAPRRSDLRLDLDTSGAETRPGHRPLPTLEVAVDGRTVYPAPSVRDVMHLALEAAGFTAADCDLAGGCWAIAVPGSVEGIDGELWISDEDASIDYPISEHEGWLVTWNPGGFEGAMAGESRTIYESACTDAIADTRRVIAALKDFGG</sequence>
<reference evidence="1 2" key="1">
    <citation type="submission" date="2020-08" db="EMBL/GenBank/DDBJ databases">
        <title>Sequencing the genomes of 1000 actinobacteria strains.</title>
        <authorList>
            <person name="Klenk H.-P."/>
        </authorList>
    </citation>
    <scope>NUCLEOTIDE SEQUENCE [LARGE SCALE GENOMIC DNA]</scope>
    <source>
        <strain evidence="1 2">DSM 44593</strain>
    </source>
</reference>
<proteinExistence type="predicted"/>
<comment type="caution">
    <text evidence="1">The sequence shown here is derived from an EMBL/GenBank/DDBJ whole genome shotgun (WGS) entry which is preliminary data.</text>
</comment>
<protein>
    <submittedName>
        <fullName evidence="1">Uncharacterized protein</fullName>
    </submittedName>
</protein>